<dbReference type="Gene3D" id="3.40.630.30">
    <property type="match status" value="1"/>
</dbReference>
<name>A0A6B2K0J6_9RHOB</name>
<dbReference type="CDD" id="cd04301">
    <property type="entry name" value="NAT_SF"/>
    <property type="match status" value="1"/>
</dbReference>
<organism evidence="4 5">
    <name type="scientific">Pseudoroseicyclus tamaricis</name>
    <dbReference type="NCBI Taxonomy" id="2705421"/>
    <lineage>
        <taxon>Bacteria</taxon>
        <taxon>Pseudomonadati</taxon>
        <taxon>Pseudomonadota</taxon>
        <taxon>Alphaproteobacteria</taxon>
        <taxon>Rhodobacterales</taxon>
        <taxon>Paracoccaceae</taxon>
        <taxon>Pseudoroseicyclus</taxon>
    </lineage>
</organism>
<dbReference type="InterPro" id="IPR016181">
    <property type="entry name" value="Acyl_CoA_acyltransferase"/>
</dbReference>
<sequence>MGQLTFRPARAGDMPLLQAIRAAAFAPIFASFRALTGPAIAEVALATAEADQKAELARLFSAGSPEELIVTRLGSATIGFLTLALNETSRIGEIGLNAVDPAYAGRGFGTQMYRWALAEMAARGMTVATVGTGGDASHAPARRAYEKAGFGPHLPAIWYYAKL</sequence>
<protein>
    <submittedName>
        <fullName evidence="4">GNAT family N-acetyltransferase</fullName>
    </submittedName>
</protein>
<dbReference type="PANTHER" id="PTHR43877">
    <property type="entry name" value="AMINOALKYLPHOSPHONATE N-ACETYLTRANSFERASE-RELATED-RELATED"/>
    <property type="match status" value="1"/>
</dbReference>
<dbReference type="Proteomes" id="UP000474757">
    <property type="component" value="Unassembled WGS sequence"/>
</dbReference>
<evidence type="ECO:0000313" key="4">
    <source>
        <dbReference type="EMBL" id="NDV01964.1"/>
    </source>
</evidence>
<dbReference type="InterPro" id="IPR050832">
    <property type="entry name" value="Bact_Acetyltransf"/>
</dbReference>
<evidence type="ECO:0000313" key="5">
    <source>
        <dbReference type="Proteomes" id="UP000474757"/>
    </source>
</evidence>
<accession>A0A6B2K0J6</accession>
<dbReference type="AlphaFoldDB" id="A0A6B2K0J6"/>
<comment type="caution">
    <text evidence="4">The sequence shown here is derived from an EMBL/GenBank/DDBJ whole genome shotgun (WGS) entry which is preliminary data.</text>
</comment>
<dbReference type="SUPFAM" id="SSF55729">
    <property type="entry name" value="Acyl-CoA N-acyltransferases (Nat)"/>
    <property type="match status" value="1"/>
</dbReference>
<keyword evidence="2" id="KW-0012">Acyltransferase</keyword>
<dbReference type="PANTHER" id="PTHR43877:SF2">
    <property type="entry name" value="AMINOALKYLPHOSPHONATE N-ACETYLTRANSFERASE-RELATED"/>
    <property type="match status" value="1"/>
</dbReference>
<proteinExistence type="predicted"/>
<reference evidence="4 5" key="1">
    <citation type="submission" date="2020-02" db="EMBL/GenBank/DDBJ databases">
        <title>Pseudoroseicyclus tamarix, sp. nov., isolated from offshore sediment of a Tamarix chinensis forest.</title>
        <authorList>
            <person name="Gai Y."/>
        </authorList>
    </citation>
    <scope>NUCLEOTIDE SEQUENCE [LARGE SCALE GENOMIC DNA]</scope>
    <source>
        <strain evidence="4 5">CLL3-39</strain>
    </source>
</reference>
<dbReference type="Pfam" id="PF00583">
    <property type="entry name" value="Acetyltransf_1"/>
    <property type="match status" value="1"/>
</dbReference>
<keyword evidence="5" id="KW-1185">Reference proteome</keyword>
<dbReference type="InterPro" id="IPR000182">
    <property type="entry name" value="GNAT_dom"/>
</dbReference>
<evidence type="ECO:0000256" key="1">
    <source>
        <dbReference type="ARBA" id="ARBA00022679"/>
    </source>
</evidence>
<gene>
    <name evidence="4" type="ORF">GZA08_13410</name>
</gene>
<evidence type="ECO:0000256" key="2">
    <source>
        <dbReference type="ARBA" id="ARBA00023315"/>
    </source>
</evidence>
<dbReference type="EMBL" id="JAAGAB010000003">
    <property type="protein sequence ID" value="NDV01964.1"/>
    <property type="molecule type" value="Genomic_DNA"/>
</dbReference>
<feature type="domain" description="N-acetyltransferase" evidence="3">
    <location>
        <begin position="4"/>
        <end position="163"/>
    </location>
</feature>
<dbReference type="PROSITE" id="PS51186">
    <property type="entry name" value="GNAT"/>
    <property type="match status" value="1"/>
</dbReference>
<dbReference type="GO" id="GO:0016747">
    <property type="term" value="F:acyltransferase activity, transferring groups other than amino-acyl groups"/>
    <property type="evidence" value="ECO:0007669"/>
    <property type="project" value="InterPro"/>
</dbReference>
<keyword evidence="1 4" id="KW-0808">Transferase</keyword>
<evidence type="ECO:0000259" key="3">
    <source>
        <dbReference type="PROSITE" id="PS51186"/>
    </source>
</evidence>